<sequence>MKSILPHILSLCIVALAAHIATTNPTQQELLISEDVMAQQDDGVPGHNEAIYDAVPKDNQIFKTEFLEIAPTPVIADRVFFVYLRGYLPESKKKELALPEEGLINATLKIPTMFLRSGLWTFKVDARVGDVGNTCLFAMKLTQWTQFYHDVL</sequence>
<proteinExistence type="predicted"/>
<accession>A0A5M3Z675</accession>
<keyword evidence="2" id="KW-1185">Reference proteome</keyword>
<gene>
    <name evidence="1" type="ORF">ATEIFO6365_0008029900</name>
</gene>
<evidence type="ECO:0000313" key="1">
    <source>
        <dbReference type="EMBL" id="GFF18355.1"/>
    </source>
</evidence>
<comment type="caution">
    <text evidence="1">The sequence shown here is derived from an EMBL/GenBank/DDBJ whole genome shotgun (WGS) entry which is preliminary data.</text>
</comment>
<dbReference type="OrthoDB" id="5422698at2759"/>
<dbReference type="AlphaFoldDB" id="A0A5M3Z675"/>
<evidence type="ECO:0000313" key="2">
    <source>
        <dbReference type="Proteomes" id="UP000452235"/>
    </source>
</evidence>
<dbReference type="Proteomes" id="UP000452235">
    <property type="component" value="Unassembled WGS sequence"/>
</dbReference>
<organism evidence="1 2">
    <name type="scientific">Aspergillus terreus</name>
    <dbReference type="NCBI Taxonomy" id="33178"/>
    <lineage>
        <taxon>Eukaryota</taxon>
        <taxon>Fungi</taxon>
        <taxon>Dikarya</taxon>
        <taxon>Ascomycota</taxon>
        <taxon>Pezizomycotina</taxon>
        <taxon>Eurotiomycetes</taxon>
        <taxon>Eurotiomycetidae</taxon>
        <taxon>Eurotiales</taxon>
        <taxon>Aspergillaceae</taxon>
        <taxon>Aspergillus</taxon>
        <taxon>Aspergillus subgen. Circumdati</taxon>
    </lineage>
</organism>
<protein>
    <submittedName>
        <fullName evidence="1">Uncharacterized protein</fullName>
    </submittedName>
</protein>
<dbReference type="EMBL" id="BLJY01000008">
    <property type="protein sequence ID" value="GFF18355.1"/>
    <property type="molecule type" value="Genomic_DNA"/>
</dbReference>
<name>A0A5M3Z675_ASPTE</name>
<reference evidence="1 2" key="1">
    <citation type="submission" date="2020-01" db="EMBL/GenBank/DDBJ databases">
        <title>Aspergillus terreus IFO 6365 whole genome shotgun sequence.</title>
        <authorList>
            <person name="Kanamasa S."/>
            <person name="Takahashi H."/>
        </authorList>
    </citation>
    <scope>NUCLEOTIDE SEQUENCE [LARGE SCALE GENOMIC DNA]</scope>
    <source>
        <strain evidence="1 2">IFO 6365</strain>
    </source>
</reference>